<keyword evidence="2" id="KW-1185">Reference proteome</keyword>
<evidence type="ECO:0000313" key="1">
    <source>
        <dbReference type="EMBL" id="EJZ43943.1"/>
    </source>
</evidence>
<protein>
    <submittedName>
        <fullName evidence="1">Uncharacterized protein</fullName>
    </submittedName>
</protein>
<organism evidence="1 2">
    <name type="scientific">Leptospira licerasiae str. MMD4847</name>
    <dbReference type="NCBI Taxonomy" id="1049971"/>
    <lineage>
        <taxon>Bacteria</taxon>
        <taxon>Pseudomonadati</taxon>
        <taxon>Spirochaetota</taxon>
        <taxon>Spirochaetia</taxon>
        <taxon>Leptospirales</taxon>
        <taxon>Leptospiraceae</taxon>
        <taxon>Leptospira</taxon>
    </lineage>
</organism>
<sequence length="281" mass="33037">MKEEINEEAYWSRETFAHYGLAMYFAQSLEKSLGIWITFTLTKDREITKFQFDYELEEMFKNTFGGLILIIKNKGIGIESGLMSKLEKALMERNHLAHHYWWEHSISSAKMEGKQLILDELKDLRNFFNELDEEITNLTDQFAETKGVTKEIIQEHYEALLAGPMILFEQKRLLKKKELLIEIGRLYPDQNRKMYTPIFTFEDNSKWALGDAGFAYAPEIIESNYQIEENYLPLLPTLIETKAKNYEPWQYNLNLDNGYVLCVNKIDTLSGISFTYTIKKK</sequence>
<comment type="caution">
    <text evidence="1">The sequence shown here is derived from an EMBL/GenBank/DDBJ whole genome shotgun (WGS) entry which is preliminary data.</text>
</comment>
<reference evidence="1 2" key="1">
    <citation type="submission" date="2012-08" db="EMBL/GenBank/DDBJ databases">
        <authorList>
            <person name="Harkins D.M."/>
            <person name="Durkin A.S."/>
            <person name="Selengut J.D."/>
            <person name="Sanka R."/>
            <person name="DePew J."/>
            <person name="Purushe J."/>
            <person name="Matthias M.A."/>
            <person name="Vinetz J.M."/>
            <person name="Sutton G.G."/>
            <person name="Nelson W.C."/>
            <person name="Fouts D.E."/>
        </authorList>
    </citation>
    <scope>NUCLEOTIDE SEQUENCE [LARGE SCALE GENOMIC DNA]</scope>
    <source>
        <strain evidence="1 2">MMD4847</strain>
    </source>
</reference>
<proteinExistence type="predicted"/>
<evidence type="ECO:0000313" key="2">
    <source>
        <dbReference type="Proteomes" id="UP000018720"/>
    </source>
</evidence>
<dbReference type="RefSeq" id="WP_008589041.1">
    <property type="nucleotide sequence ID" value="NZ_AHOM02000001.1"/>
</dbReference>
<gene>
    <name evidence="1" type="ORF">LEP1GSC178_2019</name>
</gene>
<name>A0ABN0HDX9_9LEPT</name>
<accession>A0ABN0HDX9</accession>
<dbReference type="EMBL" id="AHOM02000001">
    <property type="protein sequence ID" value="EJZ43943.1"/>
    <property type="molecule type" value="Genomic_DNA"/>
</dbReference>
<dbReference type="Proteomes" id="UP000018720">
    <property type="component" value="Unassembled WGS sequence"/>
</dbReference>